<evidence type="ECO:0000256" key="3">
    <source>
        <dbReference type="ARBA" id="ARBA00012057"/>
    </source>
</evidence>
<dbReference type="InterPro" id="IPR000086">
    <property type="entry name" value="NUDIX_hydrolase_dom"/>
</dbReference>
<dbReference type="GO" id="GO:0009240">
    <property type="term" value="P:isopentenyl diphosphate biosynthetic process"/>
    <property type="evidence" value="ECO:0007669"/>
    <property type="project" value="TreeGrafter"/>
</dbReference>
<keyword evidence="14" id="KW-1185">Reference proteome</keyword>
<accession>A0A1H7QMB1</accession>
<keyword evidence="6" id="KW-0460">Magnesium</keyword>
<dbReference type="InterPro" id="IPR056375">
    <property type="entry name" value="Idi_bact"/>
</dbReference>
<evidence type="ECO:0000256" key="6">
    <source>
        <dbReference type="ARBA" id="ARBA00022842"/>
    </source>
</evidence>
<organism evidence="13 14">
    <name type="scientific">Chitinophaga rupis</name>
    <dbReference type="NCBI Taxonomy" id="573321"/>
    <lineage>
        <taxon>Bacteria</taxon>
        <taxon>Pseudomonadati</taxon>
        <taxon>Bacteroidota</taxon>
        <taxon>Chitinophagia</taxon>
        <taxon>Chitinophagales</taxon>
        <taxon>Chitinophagaceae</taxon>
        <taxon>Chitinophaga</taxon>
    </lineage>
</organism>
<dbReference type="Proteomes" id="UP000198984">
    <property type="component" value="Unassembled WGS sequence"/>
</dbReference>
<dbReference type="UniPathway" id="UPA00059">
    <property type="reaction ID" value="UER00104"/>
</dbReference>
<dbReference type="NCBIfam" id="NF002995">
    <property type="entry name" value="PRK03759.1"/>
    <property type="match status" value="1"/>
</dbReference>
<evidence type="ECO:0000256" key="11">
    <source>
        <dbReference type="PIRSR" id="PIRSR018427-1"/>
    </source>
</evidence>
<dbReference type="PROSITE" id="PS51462">
    <property type="entry name" value="NUDIX"/>
    <property type="match status" value="1"/>
</dbReference>
<dbReference type="AlphaFoldDB" id="A0A1H7QMB1"/>
<dbReference type="PANTHER" id="PTHR10885">
    <property type="entry name" value="ISOPENTENYL-DIPHOSPHATE DELTA-ISOMERASE"/>
    <property type="match status" value="1"/>
</dbReference>
<dbReference type="Pfam" id="PF00293">
    <property type="entry name" value="NUDIX"/>
    <property type="match status" value="1"/>
</dbReference>
<feature type="domain" description="Nudix hydrolase" evidence="12">
    <location>
        <begin position="29"/>
        <end position="161"/>
    </location>
</feature>
<dbReference type="NCBIfam" id="TIGR02150">
    <property type="entry name" value="IPP_isom_1"/>
    <property type="match status" value="1"/>
</dbReference>
<comment type="similarity">
    <text evidence="2">Belongs to the IPP isomerase type 1 family.</text>
</comment>
<dbReference type="GO" id="GO:0005737">
    <property type="term" value="C:cytoplasm"/>
    <property type="evidence" value="ECO:0007669"/>
    <property type="project" value="TreeGrafter"/>
</dbReference>
<evidence type="ECO:0000256" key="1">
    <source>
        <dbReference type="ARBA" id="ARBA00004826"/>
    </source>
</evidence>
<evidence type="ECO:0000256" key="2">
    <source>
        <dbReference type="ARBA" id="ARBA00007579"/>
    </source>
</evidence>
<dbReference type="CDD" id="cd02885">
    <property type="entry name" value="NUDIX_IPP_Isomerase"/>
    <property type="match status" value="1"/>
</dbReference>
<evidence type="ECO:0000256" key="9">
    <source>
        <dbReference type="ARBA" id="ARBA00023235"/>
    </source>
</evidence>
<reference evidence="13 14" key="1">
    <citation type="submission" date="2016-10" db="EMBL/GenBank/DDBJ databases">
        <authorList>
            <person name="de Groot N.N."/>
        </authorList>
    </citation>
    <scope>NUCLEOTIDE SEQUENCE [LARGE SCALE GENOMIC DNA]</scope>
    <source>
        <strain evidence="13 14">DSM 21039</strain>
    </source>
</reference>
<feature type="active site" evidence="11">
    <location>
        <position position="66"/>
    </location>
</feature>
<dbReference type="STRING" id="573321.SAMN04488505_102396"/>
<comment type="pathway">
    <text evidence="1">Isoprenoid biosynthesis; dimethylallyl diphosphate biosynthesis; dimethylallyl diphosphate from isopentenyl diphosphate: step 1/1.</text>
</comment>
<dbReference type="InterPro" id="IPR011876">
    <property type="entry name" value="IsopentenylPP_isomerase_typ1"/>
</dbReference>
<keyword evidence="9 13" id="KW-0413">Isomerase</keyword>
<evidence type="ECO:0000256" key="5">
    <source>
        <dbReference type="ARBA" id="ARBA00022723"/>
    </source>
</evidence>
<evidence type="ECO:0000256" key="4">
    <source>
        <dbReference type="ARBA" id="ARBA00022490"/>
    </source>
</evidence>
<dbReference type="GO" id="GO:0004452">
    <property type="term" value="F:isopentenyl-diphosphate delta-isomerase activity"/>
    <property type="evidence" value="ECO:0007669"/>
    <property type="project" value="UniProtKB-UniRule"/>
</dbReference>
<dbReference type="EC" id="5.3.3.2" evidence="3 10"/>
<dbReference type="OrthoDB" id="9809458at2"/>
<dbReference type="GO" id="GO:0050992">
    <property type="term" value="P:dimethylallyl diphosphate biosynthetic process"/>
    <property type="evidence" value="ECO:0007669"/>
    <property type="project" value="UniProtKB-UniPathway"/>
</dbReference>
<dbReference type="PIRSF" id="PIRSF018427">
    <property type="entry name" value="Isopntndiph_ism"/>
    <property type="match status" value="1"/>
</dbReference>
<keyword evidence="4" id="KW-0963">Cytoplasm</keyword>
<evidence type="ECO:0000256" key="8">
    <source>
        <dbReference type="ARBA" id="ARBA00023229"/>
    </source>
</evidence>
<proteinExistence type="inferred from homology"/>
<feature type="active site" evidence="11">
    <location>
        <position position="113"/>
    </location>
</feature>
<name>A0A1H7QMB1_9BACT</name>
<dbReference type="SUPFAM" id="SSF55811">
    <property type="entry name" value="Nudix"/>
    <property type="match status" value="1"/>
</dbReference>
<dbReference type="GO" id="GO:0046872">
    <property type="term" value="F:metal ion binding"/>
    <property type="evidence" value="ECO:0007669"/>
    <property type="project" value="UniProtKB-KW"/>
</dbReference>
<evidence type="ECO:0000259" key="12">
    <source>
        <dbReference type="PROSITE" id="PS51462"/>
    </source>
</evidence>
<keyword evidence="5" id="KW-0479">Metal-binding</keyword>
<dbReference type="RefSeq" id="WP_089909577.1">
    <property type="nucleotide sequence ID" value="NZ_FOBB01000002.1"/>
</dbReference>
<protein>
    <recommendedName>
        <fullName evidence="3 10">Isopentenyl-diphosphate delta-isomerase</fullName>
        <ecNumber evidence="3 10">5.3.3.2</ecNumber>
    </recommendedName>
</protein>
<sequence>MRSNHIILVNEQDEALATMEKLEAHQKGLLHRAFSVFIVNSKNEMLLQQRASGKYHSAGLWTNACCSHPMPGEEVEQAAHRRLQEEMGFDCPVKKLFTFTYQASFDNGLTEHEYDHVFLGTFDGVVIPDEEEVAAYAFYPLAEITRQIRDTPDRFTYWFKVAFPMVTELL</sequence>
<evidence type="ECO:0000313" key="13">
    <source>
        <dbReference type="EMBL" id="SEL49230.1"/>
    </source>
</evidence>
<dbReference type="HAMAP" id="MF_00202">
    <property type="entry name" value="Idi"/>
    <property type="match status" value="1"/>
</dbReference>
<dbReference type="InterPro" id="IPR015797">
    <property type="entry name" value="NUDIX_hydrolase-like_dom_sf"/>
</dbReference>
<evidence type="ECO:0000313" key="14">
    <source>
        <dbReference type="Proteomes" id="UP000198984"/>
    </source>
</evidence>
<keyword evidence="7" id="KW-0464">Manganese</keyword>
<dbReference type="EMBL" id="FOBB01000002">
    <property type="protein sequence ID" value="SEL49230.1"/>
    <property type="molecule type" value="Genomic_DNA"/>
</dbReference>
<dbReference type="Gene3D" id="3.90.79.10">
    <property type="entry name" value="Nucleoside Triphosphate Pyrophosphohydrolase"/>
    <property type="match status" value="1"/>
</dbReference>
<keyword evidence="8" id="KW-0414">Isoprene biosynthesis</keyword>
<evidence type="ECO:0000256" key="7">
    <source>
        <dbReference type="ARBA" id="ARBA00023211"/>
    </source>
</evidence>
<dbReference type="PANTHER" id="PTHR10885:SF0">
    <property type="entry name" value="ISOPENTENYL-DIPHOSPHATE DELTA-ISOMERASE"/>
    <property type="match status" value="1"/>
</dbReference>
<evidence type="ECO:0000256" key="10">
    <source>
        <dbReference type="NCBIfam" id="TIGR02150"/>
    </source>
</evidence>
<gene>
    <name evidence="13" type="ORF">SAMN04488505_102396</name>
</gene>